<keyword evidence="2" id="KW-1185">Reference proteome</keyword>
<sequence>MSFRELRSVASPLSMNTLETVDTLEAGGSLYYSPGLHTATRPYSAAGDTSAAPAAAAIPPFSCVPLAGCPDTAFALVSATSLPSPGGVQGVTLQPIIFRRSSCVVYTPSDNGEAPAAPAPVEDALFDRMELEDCPLAPGCPSVSGEALLLVDGRLLAEMSAAAQGGPLGDELTLEAMADGSMEGPALFACAVTGANEAAAVEALCPEPGVFEGWEEVPRLPRR</sequence>
<protein>
    <submittedName>
        <fullName evidence="1">Uncharacterized protein</fullName>
    </submittedName>
</protein>
<dbReference type="Proteomes" id="UP000612055">
    <property type="component" value="Unassembled WGS sequence"/>
</dbReference>
<gene>
    <name evidence="1" type="ORF">HYH03_003608</name>
</gene>
<reference evidence="1" key="1">
    <citation type="journal article" date="2020" name="bioRxiv">
        <title>Comparative genomics of Chlamydomonas.</title>
        <authorList>
            <person name="Craig R.J."/>
            <person name="Hasan A.R."/>
            <person name="Ness R.W."/>
            <person name="Keightley P.D."/>
        </authorList>
    </citation>
    <scope>NUCLEOTIDE SEQUENCE</scope>
    <source>
        <strain evidence="1">CCAP 11/70</strain>
    </source>
</reference>
<organism evidence="1 2">
    <name type="scientific">Edaphochlamys debaryana</name>
    <dbReference type="NCBI Taxonomy" id="47281"/>
    <lineage>
        <taxon>Eukaryota</taxon>
        <taxon>Viridiplantae</taxon>
        <taxon>Chlorophyta</taxon>
        <taxon>core chlorophytes</taxon>
        <taxon>Chlorophyceae</taxon>
        <taxon>CS clade</taxon>
        <taxon>Chlamydomonadales</taxon>
        <taxon>Chlamydomonadales incertae sedis</taxon>
        <taxon>Edaphochlamys</taxon>
    </lineage>
</organism>
<name>A0A835YIM9_9CHLO</name>
<accession>A0A835YIM9</accession>
<dbReference type="EMBL" id="JAEHOE010000010">
    <property type="protein sequence ID" value="KAG2498349.1"/>
    <property type="molecule type" value="Genomic_DNA"/>
</dbReference>
<evidence type="ECO:0000313" key="2">
    <source>
        <dbReference type="Proteomes" id="UP000612055"/>
    </source>
</evidence>
<proteinExistence type="predicted"/>
<dbReference type="AlphaFoldDB" id="A0A835YIM9"/>
<comment type="caution">
    <text evidence="1">The sequence shown here is derived from an EMBL/GenBank/DDBJ whole genome shotgun (WGS) entry which is preliminary data.</text>
</comment>
<evidence type="ECO:0000313" key="1">
    <source>
        <dbReference type="EMBL" id="KAG2498349.1"/>
    </source>
</evidence>